<protein>
    <submittedName>
        <fullName evidence="1">Uncharacterized protein</fullName>
    </submittedName>
</protein>
<reference evidence="1 2" key="1">
    <citation type="submission" date="2016-04" db="EMBL/GenBank/DDBJ databases">
        <title>A degradative enzymes factory behind the ericoid mycorrhizal symbiosis.</title>
        <authorList>
            <consortium name="DOE Joint Genome Institute"/>
            <person name="Martino E."/>
            <person name="Morin E."/>
            <person name="Grelet G."/>
            <person name="Kuo A."/>
            <person name="Kohler A."/>
            <person name="Daghino S."/>
            <person name="Barry K."/>
            <person name="Choi C."/>
            <person name="Cichocki N."/>
            <person name="Clum A."/>
            <person name="Copeland A."/>
            <person name="Hainaut M."/>
            <person name="Haridas S."/>
            <person name="Labutti K."/>
            <person name="Lindquist E."/>
            <person name="Lipzen A."/>
            <person name="Khouja H.-R."/>
            <person name="Murat C."/>
            <person name="Ohm R."/>
            <person name="Olson A."/>
            <person name="Spatafora J."/>
            <person name="Veneault-Fourrey C."/>
            <person name="Henrissat B."/>
            <person name="Grigoriev I."/>
            <person name="Martin F."/>
            <person name="Perotto S."/>
        </authorList>
    </citation>
    <scope>NUCLEOTIDE SEQUENCE [LARGE SCALE GENOMIC DNA]</scope>
    <source>
        <strain evidence="1 2">E</strain>
    </source>
</reference>
<dbReference type="Proteomes" id="UP000235371">
    <property type="component" value="Unassembled WGS sequence"/>
</dbReference>
<name>A0A2J6TJ37_9HELO</name>
<evidence type="ECO:0000313" key="1">
    <source>
        <dbReference type="EMBL" id="PMD62998.1"/>
    </source>
</evidence>
<proteinExistence type="predicted"/>
<dbReference type="RefSeq" id="XP_024739902.1">
    <property type="nucleotide sequence ID" value="XM_024882852.1"/>
</dbReference>
<accession>A0A2J6TJ37</accession>
<dbReference type="EMBL" id="KZ613783">
    <property type="protein sequence ID" value="PMD62998.1"/>
    <property type="molecule type" value="Genomic_DNA"/>
</dbReference>
<dbReference type="InParanoid" id="A0A2J6TJ37"/>
<gene>
    <name evidence="1" type="ORF">K444DRAFT_627851</name>
</gene>
<evidence type="ECO:0000313" key="2">
    <source>
        <dbReference type="Proteomes" id="UP000235371"/>
    </source>
</evidence>
<keyword evidence="2" id="KW-1185">Reference proteome</keyword>
<dbReference type="GeneID" id="36590929"/>
<sequence>MGGTELIAQPDYKLSKAQVYVNFAVAVTKRRRVCASYLLSSMLARQVSTSFQHGCLTAAPGGDDLDVNPKIVRSNVLRVRGFMMEDTGFAFSEIMDQNQLIVTSLETELQKKIPFLMDHLRNIVVSSDTVESPTE</sequence>
<dbReference type="AlphaFoldDB" id="A0A2J6TJ37"/>
<organism evidence="1 2">
    <name type="scientific">Hyaloscypha bicolor E</name>
    <dbReference type="NCBI Taxonomy" id="1095630"/>
    <lineage>
        <taxon>Eukaryota</taxon>
        <taxon>Fungi</taxon>
        <taxon>Dikarya</taxon>
        <taxon>Ascomycota</taxon>
        <taxon>Pezizomycotina</taxon>
        <taxon>Leotiomycetes</taxon>
        <taxon>Helotiales</taxon>
        <taxon>Hyaloscyphaceae</taxon>
        <taxon>Hyaloscypha</taxon>
        <taxon>Hyaloscypha bicolor</taxon>
    </lineage>
</organism>